<organism evidence="4 5">
    <name type="scientific">Mycena belliarum</name>
    <dbReference type="NCBI Taxonomy" id="1033014"/>
    <lineage>
        <taxon>Eukaryota</taxon>
        <taxon>Fungi</taxon>
        <taxon>Dikarya</taxon>
        <taxon>Basidiomycota</taxon>
        <taxon>Agaricomycotina</taxon>
        <taxon>Agaricomycetes</taxon>
        <taxon>Agaricomycetidae</taxon>
        <taxon>Agaricales</taxon>
        <taxon>Marasmiineae</taxon>
        <taxon>Mycenaceae</taxon>
        <taxon>Mycena</taxon>
    </lineage>
</organism>
<keyword evidence="2" id="KW-0812">Transmembrane</keyword>
<protein>
    <submittedName>
        <fullName evidence="4">Uncharacterized protein</fullName>
    </submittedName>
</protein>
<feature type="region of interest" description="Disordered" evidence="1">
    <location>
        <begin position="516"/>
        <end position="540"/>
    </location>
</feature>
<reference evidence="4" key="1">
    <citation type="submission" date="2023-03" db="EMBL/GenBank/DDBJ databases">
        <title>Massive genome expansion in bonnet fungi (Mycena s.s.) driven by repeated elements and novel gene families across ecological guilds.</title>
        <authorList>
            <consortium name="Lawrence Berkeley National Laboratory"/>
            <person name="Harder C.B."/>
            <person name="Miyauchi S."/>
            <person name="Viragh M."/>
            <person name="Kuo A."/>
            <person name="Thoen E."/>
            <person name="Andreopoulos B."/>
            <person name="Lu D."/>
            <person name="Skrede I."/>
            <person name="Drula E."/>
            <person name="Henrissat B."/>
            <person name="Morin E."/>
            <person name="Kohler A."/>
            <person name="Barry K."/>
            <person name="LaButti K."/>
            <person name="Morin E."/>
            <person name="Salamov A."/>
            <person name="Lipzen A."/>
            <person name="Mereny Z."/>
            <person name="Hegedus B."/>
            <person name="Baldrian P."/>
            <person name="Stursova M."/>
            <person name="Weitz H."/>
            <person name="Taylor A."/>
            <person name="Grigoriev I.V."/>
            <person name="Nagy L.G."/>
            <person name="Martin F."/>
            <person name="Kauserud H."/>
        </authorList>
    </citation>
    <scope>NUCLEOTIDE SEQUENCE</scope>
    <source>
        <strain evidence="4">CBHHK173m</strain>
    </source>
</reference>
<comment type="caution">
    <text evidence="4">The sequence shown here is derived from an EMBL/GenBank/DDBJ whole genome shotgun (WGS) entry which is preliminary data.</text>
</comment>
<feature type="region of interest" description="Disordered" evidence="1">
    <location>
        <begin position="682"/>
        <end position="723"/>
    </location>
</feature>
<accession>A0AAD6UKT7</accession>
<keyword evidence="2" id="KW-1133">Transmembrane helix</keyword>
<evidence type="ECO:0000256" key="3">
    <source>
        <dbReference type="SAM" id="SignalP"/>
    </source>
</evidence>
<evidence type="ECO:0000256" key="2">
    <source>
        <dbReference type="SAM" id="Phobius"/>
    </source>
</evidence>
<dbReference type="AlphaFoldDB" id="A0AAD6UKT7"/>
<feature type="signal peptide" evidence="3">
    <location>
        <begin position="1"/>
        <end position="25"/>
    </location>
</feature>
<feature type="region of interest" description="Disordered" evidence="1">
    <location>
        <begin position="414"/>
        <end position="467"/>
    </location>
</feature>
<feature type="compositionally biased region" description="Polar residues" evidence="1">
    <location>
        <begin position="584"/>
        <end position="596"/>
    </location>
</feature>
<feature type="compositionally biased region" description="Polar residues" evidence="1">
    <location>
        <begin position="687"/>
        <end position="700"/>
    </location>
</feature>
<proteinExistence type="predicted"/>
<evidence type="ECO:0000313" key="4">
    <source>
        <dbReference type="EMBL" id="KAJ7100124.1"/>
    </source>
</evidence>
<evidence type="ECO:0000256" key="1">
    <source>
        <dbReference type="SAM" id="MobiDB-lite"/>
    </source>
</evidence>
<keyword evidence="2" id="KW-0472">Membrane</keyword>
<evidence type="ECO:0000313" key="5">
    <source>
        <dbReference type="Proteomes" id="UP001222325"/>
    </source>
</evidence>
<feature type="region of interest" description="Disordered" evidence="1">
    <location>
        <begin position="574"/>
        <end position="646"/>
    </location>
</feature>
<keyword evidence="5" id="KW-1185">Reference proteome</keyword>
<gene>
    <name evidence="4" type="ORF">B0H15DRAFT_508435</name>
</gene>
<name>A0AAD6UKT7_9AGAR</name>
<dbReference type="Gene3D" id="2.60.120.260">
    <property type="entry name" value="Galactose-binding domain-like"/>
    <property type="match status" value="2"/>
</dbReference>
<dbReference type="Proteomes" id="UP001222325">
    <property type="component" value="Unassembled WGS sequence"/>
</dbReference>
<keyword evidence="3" id="KW-0732">Signal</keyword>
<dbReference type="EMBL" id="JARJCN010000006">
    <property type="protein sequence ID" value="KAJ7100124.1"/>
    <property type="molecule type" value="Genomic_DNA"/>
</dbReference>
<sequence length="723" mass="73903">MLPSGRRIWLFTFILCNIPFLFARAHAPTPFARHNGVTKRDALSDSGLKSASWIWTSGATVGNVAFLKSFTSAGGKTASSATITMTAVNQFTLWVNGKAIGASGDGADDWKTAQVFNAALSTPTTTFSVLAVNKANAGGPAPALLAAIQIKYSDGSSETITSDSSWRVSAIIPSDFPTPSDVSRFVAASAAASFGSGVWGSSVAVAAADPSTPPLSGSSWIWDTPIAATTARAGTAGFRKTVASPRGKSATSAVIVITVDNGFSLYVNEKYVGAPEVDLPDFHHPYQFRVALSAASNSFTVFGQNIPAAGTLDAGPAGILAAIRIQYSDGSSDLVGTDASWLTGPFKTVPAFLVAPDASLSRTFAIGAAGAAPWGALSNNFNALAAANIPAAPFPAGTPPQAAVTASITAAAASQTGTTSTAQTTTSASRGSATTSGRGKIDAPASSTRSSANAANSSGSPPPAAAASSSLSTPLIIGLVVALIALIAVCVGLFVWRRKRSSRHKRQSMWLFAANGQTQGGSGSQSQLAAERSRHASLTSEATTAASVRRAEMAWIQPQGALSQGAPSFAPQGFAPQGFAPQNYAPQNFAPQNYAPQNFAPHNYAPQNFTPPSFAPSVPRLEQPRPPLMVHNAHSEPQVTPPTKLAQEHAIWQRNAAAAATAGSTSLAVPGADGASAIGGGALSPQMYGNSRPASMTPSEMNDAYGGIGTPDPEAAPPHYYAQ</sequence>
<feature type="transmembrane region" description="Helical" evidence="2">
    <location>
        <begin position="475"/>
        <end position="496"/>
    </location>
</feature>
<feature type="chain" id="PRO_5041964000" evidence="3">
    <location>
        <begin position="26"/>
        <end position="723"/>
    </location>
</feature>